<dbReference type="SMART" id="SM00345">
    <property type="entry name" value="HTH_GNTR"/>
    <property type="match status" value="1"/>
</dbReference>
<evidence type="ECO:0000256" key="2">
    <source>
        <dbReference type="ARBA" id="ARBA00023125"/>
    </source>
</evidence>
<dbReference type="SMART" id="SM00866">
    <property type="entry name" value="UTRA"/>
    <property type="match status" value="1"/>
</dbReference>
<name>A0A1N7FTF6_9RHOB</name>
<dbReference type="InterPro" id="IPR050679">
    <property type="entry name" value="Bact_HTH_transcr_reg"/>
</dbReference>
<evidence type="ECO:0000313" key="5">
    <source>
        <dbReference type="EMBL" id="SIS03546.1"/>
    </source>
</evidence>
<feature type="domain" description="HTH gntR-type" evidence="4">
    <location>
        <begin position="36"/>
        <end position="104"/>
    </location>
</feature>
<dbReference type="Pfam" id="PF00392">
    <property type="entry name" value="GntR"/>
    <property type="match status" value="1"/>
</dbReference>
<dbReference type="SUPFAM" id="SSF46785">
    <property type="entry name" value="Winged helix' DNA-binding domain"/>
    <property type="match status" value="1"/>
</dbReference>
<dbReference type="GO" id="GO:0003700">
    <property type="term" value="F:DNA-binding transcription factor activity"/>
    <property type="evidence" value="ECO:0007669"/>
    <property type="project" value="InterPro"/>
</dbReference>
<evidence type="ECO:0000256" key="3">
    <source>
        <dbReference type="ARBA" id="ARBA00023163"/>
    </source>
</evidence>
<dbReference type="PANTHER" id="PTHR44846:SF16">
    <property type="entry name" value="TRANSCRIPTIONAL REGULATOR PHNF-RELATED"/>
    <property type="match status" value="1"/>
</dbReference>
<dbReference type="InterPro" id="IPR028978">
    <property type="entry name" value="Chorismate_lyase_/UTRA_dom_sf"/>
</dbReference>
<dbReference type="PROSITE" id="PS50949">
    <property type="entry name" value="HTH_GNTR"/>
    <property type="match status" value="1"/>
</dbReference>
<dbReference type="GO" id="GO:0003677">
    <property type="term" value="F:DNA binding"/>
    <property type="evidence" value="ECO:0007669"/>
    <property type="project" value="UniProtKB-KW"/>
</dbReference>
<dbReference type="Proteomes" id="UP000186019">
    <property type="component" value="Unassembled WGS sequence"/>
</dbReference>
<dbReference type="InterPro" id="IPR011663">
    <property type="entry name" value="UTRA"/>
</dbReference>
<evidence type="ECO:0000256" key="1">
    <source>
        <dbReference type="ARBA" id="ARBA00023015"/>
    </source>
</evidence>
<evidence type="ECO:0000313" key="6">
    <source>
        <dbReference type="Proteomes" id="UP000186019"/>
    </source>
</evidence>
<evidence type="ECO:0000259" key="4">
    <source>
        <dbReference type="PROSITE" id="PS50949"/>
    </source>
</evidence>
<dbReference type="Gene3D" id="3.40.1410.10">
    <property type="entry name" value="Chorismate lyase-like"/>
    <property type="match status" value="1"/>
</dbReference>
<dbReference type="PRINTS" id="PR00035">
    <property type="entry name" value="HTHGNTR"/>
</dbReference>
<dbReference type="EMBL" id="FTNV01000001">
    <property type="protein sequence ID" value="SIS03546.1"/>
    <property type="molecule type" value="Genomic_DNA"/>
</dbReference>
<dbReference type="CDD" id="cd07377">
    <property type="entry name" value="WHTH_GntR"/>
    <property type="match status" value="1"/>
</dbReference>
<dbReference type="AlphaFoldDB" id="A0A1N7FTF6"/>
<accession>A0A1N7FTF6</accession>
<keyword evidence="6" id="KW-1185">Reference proteome</keyword>
<dbReference type="InterPro" id="IPR036388">
    <property type="entry name" value="WH-like_DNA-bd_sf"/>
</dbReference>
<reference evidence="5 6" key="1">
    <citation type="submission" date="2017-01" db="EMBL/GenBank/DDBJ databases">
        <authorList>
            <person name="Mah S.A."/>
            <person name="Swanson W.J."/>
            <person name="Moy G.W."/>
            <person name="Vacquier V.D."/>
        </authorList>
    </citation>
    <scope>NUCLEOTIDE SEQUENCE [LARGE SCALE GENOMIC DNA]</scope>
    <source>
        <strain evidence="5 6">DSM 29590</strain>
    </source>
</reference>
<keyword evidence="3" id="KW-0804">Transcription</keyword>
<dbReference type="Gene3D" id="1.10.10.10">
    <property type="entry name" value="Winged helix-like DNA-binding domain superfamily/Winged helix DNA-binding domain"/>
    <property type="match status" value="1"/>
</dbReference>
<proteinExistence type="predicted"/>
<dbReference type="PANTHER" id="PTHR44846">
    <property type="entry name" value="MANNOSYL-D-GLYCERATE TRANSPORT/METABOLISM SYSTEM REPRESSOR MNGR-RELATED"/>
    <property type="match status" value="1"/>
</dbReference>
<keyword evidence="2" id="KW-0238">DNA-binding</keyword>
<dbReference type="STRING" id="573024.SAMN05216208_0785"/>
<organism evidence="5 6">
    <name type="scientific">Roseovarius nanhaiticus</name>
    <dbReference type="NCBI Taxonomy" id="573024"/>
    <lineage>
        <taxon>Bacteria</taxon>
        <taxon>Pseudomonadati</taxon>
        <taxon>Pseudomonadota</taxon>
        <taxon>Alphaproteobacteria</taxon>
        <taxon>Rhodobacterales</taxon>
        <taxon>Roseobacteraceae</taxon>
        <taxon>Roseovarius</taxon>
    </lineage>
</organism>
<keyword evidence="1" id="KW-0805">Transcription regulation</keyword>
<dbReference type="SUPFAM" id="SSF64288">
    <property type="entry name" value="Chorismate lyase-like"/>
    <property type="match status" value="1"/>
</dbReference>
<gene>
    <name evidence="5" type="ORF">SAMN05421666_1351</name>
</gene>
<protein>
    <submittedName>
        <fullName evidence="5">Transcriptional regulator, GntR family</fullName>
    </submittedName>
</protein>
<dbReference type="Pfam" id="PF07702">
    <property type="entry name" value="UTRA"/>
    <property type="match status" value="1"/>
</dbReference>
<dbReference type="InterPro" id="IPR000524">
    <property type="entry name" value="Tscrpt_reg_HTH_GntR"/>
</dbReference>
<sequence>MHDPSDPPCHAAGLGAAIKLDYKRIRMNLSEGPSMKATYREVKADILSKITKGHWAPGSLIPNEVELAESYGCARATVNRAMRELADDGLIERRRKAGTRVRSSPVRQARFDIPLVRREIEDKGAEYRYSLASRSIEGAPDWLRARLQLEAGAEALHLVCMHYADGDPFQHEDRWINLGALPQAADADFTQTGPNEWLVATIPFSTAEISFSATLADRALAEYLACDTGAPLFTVERATWFEGDANTFVRLTYRPGHRMTTRY</sequence>
<dbReference type="InterPro" id="IPR036390">
    <property type="entry name" value="WH_DNA-bd_sf"/>
</dbReference>